<feature type="transmembrane region" description="Helical" evidence="1">
    <location>
        <begin position="54"/>
        <end position="75"/>
    </location>
</feature>
<keyword evidence="1" id="KW-0812">Transmembrane</keyword>
<feature type="transmembrane region" description="Helical" evidence="1">
    <location>
        <begin position="132"/>
        <end position="161"/>
    </location>
</feature>
<reference evidence="2 3" key="1">
    <citation type="submission" date="2024-01" db="EMBL/GenBank/DDBJ databases">
        <title>The genomes of 5 underutilized Papilionoideae crops provide insights into root nodulation and disease resistance.</title>
        <authorList>
            <person name="Yuan L."/>
        </authorList>
    </citation>
    <scope>NUCLEOTIDE SEQUENCE [LARGE SCALE GENOMIC DNA]</scope>
    <source>
        <strain evidence="2">LY-2023</strain>
        <tissue evidence="2">Leaf</tissue>
    </source>
</reference>
<dbReference type="PANTHER" id="PTHR33133">
    <property type="entry name" value="OS08G0107100 PROTEIN-RELATED"/>
    <property type="match status" value="1"/>
</dbReference>
<gene>
    <name evidence="2" type="ORF">RJT34_02617</name>
</gene>
<keyword evidence="3" id="KW-1185">Reference proteome</keyword>
<dbReference type="PANTHER" id="PTHR33133:SF7">
    <property type="entry name" value="F26K24.10 PROTEIN-RELATED"/>
    <property type="match status" value="1"/>
</dbReference>
<protein>
    <recommendedName>
        <fullName evidence="4">Transmembrane protein</fullName>
    </recommendedName>
</protein>
<evidence type="ECO:0000313" key="2">
    <source>
        <dbReference type="EMBL" id="KAK7317960.1"/>
    </source>
</evidence>
<evidence type="ECO:0000256" key="1">
    <source>
        <dbReference type="SAM" id="Phobius"/>
    </source>
</evidence>
<organism evidence="2 3">
    <name type="scientific">Clitoria ternatea</name>
    <name type="common">Butterfly pea</name>
    <dbReference type="NCBI Taxonomy" id="43366"/>
    <lineage>
        <taxon>Eukaryota</taxon>
        <taxon>Viridiplantae</taxon>
        <taxon>Streptophyta</taxon>
        <taxon>Embryophyta</taxon>
        <taxon>Tracheophyta</taxon>
        <taxon>Spermatophyta</taxon>
        <taxon>Magnoliopsida</taxon>
        <taxon>eudicotyledons</taxon>
        <taxon>Gunneridae</taxon>
        <taxon>Pentapetalae</taxon>
        <taxon>rosids</taxon>
        <taxon>fabids</taxon>
        <taxon>Fabales</taxon>
        <taxon>Fabaceae</taxon>
        <taxon>Papilionoideae</taxon>
        <taxon>50 kb inversion clade</taxon>
        <taxon>NPAAA clade</taxon>
        <taxon>indigoferoid/millettioid clade</taxon>
        <taxon>Phaseoleae</taxon>
        <taxon>Clitoria</taxon>
    </lineage>
</organism>
<evidence type="ECO:0008006" key="4">
    <source>
        <dbReference type="Google" id="ProtNLM"/>
    </source>
</evidence>
<comment type="caution">
    <text evidence="2">The sequence shown here is derived from an EMBL/GenBank/DDBJ whole genome shotgun (WGS) entry which is preliminary data.</text>
</comment>
<feature type="transmembrane region" description="Helical" evidence="1">
    <location>
        <begin position="23"/>
        <end position="42"/>
    </location>
</feature>
<evidence type="ECO:0000313" key="3">
    <source>
        <dbReference type="Proteomes" id="UP001359559"/>
    </source>
</evidence>
<dbReference type="AlphaFoldDB" id="A0AAN9PZ32"/>
<dbReference type="EMBL" id="JAYKXN010000001">
    <property type="protein sequence ID" value="KAK7317960.1"/>
    <property type="molecule type" value="Genomic_DNA"/>
</dbReference>
<dbReference type="Proteomes" id="UP001359559">
    <property type="component" value="Unassembled WGS sequence"/>
</dbReference>
<sequence>MAPNFFDILSECRHLLKPHKRHFHTLCLIFLFPLSFTFISYLSFSITLQPLPLLYSRFVFLFSYCATISITYSTFHFLHAQPVNLLSAVTSIPTSIFPLFFTNIISQVPLFLISILYFILLPLITPISPFPYLIGLFALPLLLVILYLQVTWTLVPVLVVVESCWGVEPLRRSARLMKGMKRVALSSFLFFGFFTGSIMWNCLFVTRGYDGFSGSWGRVVCHWVVIVTHSYMVATLMLGNIVFNTVLYSYCKANHGEVVEEFGKDYVSLPVNVYVV</sequence>
<name>A0AAN9PZ32_CLITE</name>
<feature type="transmembrane region" description="Helical" evidence="1">
    <location>
        <begin position="182"/>
        <end position="200"/>
    </location>
</feature>
<feature type="transmembrane region" description="Helical" evidence="1">
    <location>
        <begin position="220"/>
        <end position="243"/>
    </location>
</feature>
<proteinExistence type="predicted"/>
<feature type="transmembrane region" description="Helical" evidence="1">
    <location>
        <begin position="96"/>
        <end position="120"/>
    </location>
</feature>
<accession>A0AAN9PZ32</accession>
<keyword evidence="1" id="KW-0472">Membrane</keyword>
<keyword evidence="1" id="KW-1133">Transmembrane helix</keyword>